<accession>A0AAY4D8Q7</accession>
<dbReference type="InterPro" id="IPR051631">
    <property type="entry name" value="Ankyrin-KH/SAM_domain"/>
</dbReference>
<reference evidence="6 7" key="1">
    <citation type="submission" date="2020-06" db="EMBL/GenBank/DDBJ databases">
        <authorList>
            <consortium name="Wellcome Sanger Institute Data Sharing"/>
        </authorList>
    </citation>
    <scope>NUCLEOTIDE SEQUENCE [LARGE SCALE GENOMIC DNA]</scope>
</reference>
<feature type="repeat" description="ANK" evidence="4">
    <location>
        <begin position="134"/>
        <end position="166"/>
    </location>
</feature>
<feature type="repeat" description="ANK" evidence="4">
    <location>
        <begin position="101"/>
        <end position="133"/>
    </location>
</feature>
<dbReference type="GO" id="GO:0045087">
    <property type="term" value="P:innate immune response"/>
    <property type="evidence" value="ECO:0007669"/>
    <property type="project" value="TreeGrafter"/>
</dbReference>
<dbReference type="PANTHER" id="PTHR23206:SF8">
    <property type="entry name" value="ANKYRIN REPEAT AND KH DOMAIN-CONTAINING 1"/>
    <property type="match status" value="1"/>
</dbReference>
<evidence type="ECO:0000256" key="2">
    <source>
        <dbReference type="ARBA" id="ARBA00022737"/>
    </source>
</evidence>
<dbReference type="SUPFAM" id="SSF48403">
    <property type="entry name" value="Ankyrin repeat"/>
    <property type="match status" value="1"/>
</dbReference>
<dbReference type="InterPro" id="IPR036036">
    <property type="entry name" value="SOCS_box-like_dom_sf"/>
</dbReference>
<dbReference type="SUPFAM" id="SSF158235">
    <property type="entry name" value="SOCS box-like"/>
    <property type="match status" value="1"/>
</dbReference>
<feature type="repeat" description="ANK" evidence="4">
    <location>
        <begin position="200"/>
        <end position="232"/>
    </location>
</feature>
<dbReference type="InterPro" id="IPR001496">
    <property type="entry name" value="SOCS_box"/>
</dbReference>
<gene>
    <name evidence="6" type="primary">ASB2</name>
</gene>
<keyword evidence="7" id="KW-1185">Reference proteome</keyword>
<reference evidence="6" key="2">
    <citation type="submission" date="2025-08" db="UniProtKB">
        <authorList>
            <consortium name="Ensembl"/>
        </authorList>
    </citation>
    <scope>IDENTIFICATION</scope>
</reference>
<dbReference type="PROSITE" id="PS50088">
    <property type="entry name" value="ANK_REPEAT"/>
    <property type="match status" value="9"/>
</dbReference>
<dbReference type="AlphaFoldDB" id="A0AAY4D8Q7"/>
<organism evidence="6 7">
    <name type="scientific">Denticeps clupeoides</name>
    <name type="common">denticle herring</name>
    <dbReference type="NCBI Taxonomy" id="299321"/>
    <lineage>
        <taxon>Eukaryota</taxon>
        <taxon>Metazoa</taxon>
        <taxon>Chordata</taxon>
        <taxon>Craniata</taxon>
        <taxon>Vertebrata</taxon>
        <taxon>Euteleostomi</taxon>
        <taxon>Actinopterygii</taxon>
        <taxon>Neopterygii</taxon>
        <taxon>Teleostei</taxon>
        <taxon>Clupei</taxon>
        <taxon>Clupeiformes</taxon>
        <taxon>Denticipitoidei</taxon>
        <taxon>Denticipitidae</taxon>
        <taxon>Denticeps</taxon>
    </lineage>
</organism>
<name>A0AAY4D8Q7_9TELE</name>
<evidence type="ECO:0000313" key="6">
    <source>
        <dbReference type="Ensembl" id="ENSDCDP00010040641.1"/>
    </source>
</evidence>
<reference evidence="6" key="3">
    <citation type="submission" date="2025-09" db="UniProtKB">
        <authorList>
            <consortium name="Ensembl"/>
        </authorList>
    </citation>
    <scope>IDENTIFICATION</scope>
</reference>
<dbReference type="Proteomes" id="UP000694580">
    <property type="component" value="Chromosome 14"/>
</dbReference>
<feature type="repeat" description="ANK" evidence="4">
    <location>
        <begin position="68"/>
        <end position="100"/>
    </location>
</feature>
<comment type="pathway">
    <text evidence="1">Protein modification; protein ubiquitination.</text>
</comment>
<dbReference type="Gene3D" id="1.10.750.20">
    <property type="entry name" value="SOCS box"/>
    <property type="match status" value="1"/>
</dbReference>
<evidence type="ECO:0000256" key="3">
    <source>
        <dbReference type="ARBA" id="ARBA00023043"/>
    </source>
</evidence>
<dbReference type="PROSITE" id="PS50225">
    <property type="entry name" value="SOCS"/>
    <property type="match status" value="1"/>
</dbReference>
<dbReference type="PANTHER" id="PTHR23206">
    <property type="entry name" value="MASK PROTEIN"/>
    <property type="match status" value="1"/>
</dbReference>
<feature type="repeat" description="ANK" evidence="4">
    <location>
        <begin position="337"/>
        <end position="366"/>
    </location>
</feature>
<feature type="repeat" description="ANK" evidence="4">
    <location>
        <begin position="307"/>
        <end position="335"/>
    </location>
</feature>
<dbReference type="Pfam" id="PF12796">
    <property type="entry name" value="Ank_2"/>
    <property type="match status" value="2"/>
</dbReference>
<keyword evidence="3 4" id="KW-0040">ANK repeat</keyword>
<dbReference type="GO" id="GO:0005737">
    <property type="term" value="C:cytoplasm"/>
    <property type="evidence" value="ECO:0007669"/>
    <property type="project" value="TreeGrafter"/>
</dbReference>
<dbReference type="InterPro" id="IPR002110">
    <property type="entry name" value="Ankyrin_rpt"/>
</dbReference>
<dbReference type="PRINTS" id="PR01415">
    <property type="entry name" value="ANKYRIN"/>
</dbReference>
<dbReference type="Pfam" id="PF00023">
    <property type="entry name" value="Ank"/>
    <property type="match status" value="1"/>
</dbReference>
<dbReference type="Pfam" id="PF07525">
    <property type="entry name" value="SOCS_box"/>
    <property type="match status" value="1"/>
</dbReference>
<proteinExistence type="predicted"/>
<dbReference type="PROSITE" id="PS50297">
    <property type="entry name" value="ANK_REP_REGION"/>
    <property type="match status" value="8"/>
</dbReference>
<protein>
    <recommendedName>
        <fullName evidence="5">SOCS box domain-containing protein</fullName>
    </recommendedName>
</protein>
<keyword evidence="2" id="KW-0677">Repeat</keyword>
<sequence>MFLFRSADAVAAVIRRGSVASLLDLIRTRRSLKEMSVMGRLPVHEAAAHGQEECLRVLLAVIDACDSQAKSPLLLAVEANHMSCAACLLEKGANPNTSNRDRETALHKACEVENADIVAVLLRFGSEVNKRCKQGWTPLHEAVCHSKVEICNMLVRAGARVNHHNIYGITPLFLAAQTGNEAALSFLLDHGASVNCQASDGATALYEACKNQHINIVKLLLSHRADANRPNKAGLLPLHVAAKHGFDEIVSMLIPVTSNFRIIHSGISPLHLAAENNEDETLKVLIAAGLNVNAQLSPSHSRLYQDCRTTPLYFAVINGNLETAAMLLQAGADANLDIFQPVLVAIRQGNIEMVRLLVEYGANVNVGMPTLPTTFPAMLIFCMRNPPMLKNLLDNGLCALSCFQCKYGDNQHPSVKVSCKDTTGLHKEECPLQVTLLLDYVGQVNLCAKLKELLDTHNGWVLIKERTSRCNPHHLGHLCRLAIREKVGQQRLKLLHLLPLPHRLIKYLNYAEGCHAFKI</sequence>
<feature type="repeat" description="ANK" evidence="4">
    <location>
        <begin position="167"/>
        <end position="199"/>
    </location>
</feature>
<dbReference type="Gene3D" id="1.25.40.20">
    <property type="entry name" value="Ankyrin repeat-containing domain"/>
    <property type="match status" value="5"/>
</dbReference>
<dbReference type="GeneTree" id="ENSGT00940000155490"/>
<feature type="repeat" description="ANK" evidence="4">
    <location>
        <begin position="233"/>
        <end position="265"/>
    </location>
</feature>
<dbReference type="InterPro" id="IPR036770">
    <property type="entry name" value="Ankyrin_rpt-contain_sf"/>
</dbReference>
<feature type="repeat" description="ANK" evidence="4">
    <location>
        <begin position="265"/>
        <end position="297"/>
    </location>
</feature>
<evidence type="ECO:0000256" key="4">
    <source>
        <dbReference type="PROSITE-ProRule" id="PRU00023"/>
    </source>
</evidence>
<evidence type="ECO:0000259" key="5">
    <source>
        <dbReference type="PROSITE" id="PS50225"/>
    </source>
</evidence>
<dbReference type="GO" id="GO:0035556">
    <property type="term" value="P:intracellular signal transduction"/>
    <property type="evidence" value="ECO:0007669"/>
    <property type="project" value="InterPro"/>
</dbReference>
<dbReference type="Ensembl" id="ENSDCDT00010050520.1">
    <property type="protein sequence ID" value="ENSDCDP00010040641.1"/>
    <property type="gene ID" value="ENSDCDG00010025912.1"/>
</dbReference>
<feature type="domain" description="SOCS box" evidence="5">
    <location>
        <begin position="462"/>
        <end position="510"/>
    </location>
</feature>
<dbReference type="FunFam" id="1.10.750.20:FF:000001">
    <property type="entry name" value="Ankyrin repeat and SOCS box containing 1"/>
    <property type="match status" value="1"/>
</dbReference>
<evidence type="ECO:0000313" key="7">
    <source>
        <dbReference type="Proteomes" id="UP000694580"/>
    </source>
</evidence>
<evidence type="ECO:0000256" key="1">
    <source>
        <dbReference type="ARBA" id="ARBA00004906"/>
    </source>
</evidence>
<dbReference type="Pfam" id="PF13857">
    <property type="entry name" value="Ank_5"/>
    <property type="match status" value="1"/>
</dbReference>
<dbReference type="SMART" id="SM00969">
    <property type="entry name" value="SOCS_box"/>
    <property type="match status" value="1"/>
</dbReference>
<dbReference type="SMART" id="SM00248">
    <property type="entry name" value="ANK"/>
    <property type="match status" value="10"/>
</dbReference>